<dbReference type="AlphaFoldDB" id="A0A482X8L9"/>
<dbReference type="SMR" id="A0A482X8L9"/>
<protein>
    <recommendedName>
        <fullName evidence="2">Pseudouridine synthase RsuA/RluA-like domain-containing protein</fullName>
    </recommendedName>
</protein>
<dbReference type="Gene3D" id="3.30.2350.10">
    <property type="entry name" value="Pseudouridine synthase"/>
    <property type="match status" value="1"/>
</dbReference>
<evidence type="ECO:0000313" key="4">
    <source>
        <dbReference type="Proteomes" id="UP000291343"/>
    </source>
</evidence>
<dbReference type="GO" id="GO:0000455">
    <property type="term" value="P:enzyme-directed rRNA pseudouridine synthesis"/>
    <property type="evidence" value="ECO:0007669"/>
    <property type="project" value="TreeGrafter"/>
</dbReference>
<dbReference type="Pfam" id="PF00849">
    <property type="entry name" value="PseudoU_synth_2"/>
    <property type="match status" value="1"/>
</dbReference>
<dbReference type="EMBL" id="QKKF02015641">
    <property type="protein sequence ID" value="RZF42057.1"/>
    <property type="molecule type" value="Genomic_DNA"/>
</dbReference>
<name>A0A482X8L9_LAOST</name>
<proteinExistence type="inferred from homology"/>
<dbReference type="InterPro" id="IPR006145">
    <property type="entry name" value="PsdUridine_synth_RsuA/RluA"/>
</dbReference>
<sequence length="259" mass="29832">MEYVEHIVILLLHYVCNHLKKRVLSKKKKIEIIYKSANYLVINKPHDLLINSSNPENKETLEWQLIGEWPLLANPRLKNRFYFIHRLDYAVSGLIVLALNKRACGAAAACFQNRTVSKFYLALVRGHIASDMLDVQVPVGADIDELSLSNRMSTGEARCVLLKLITGRRHQLRVHCSHLGHTIVGDYTYSNRRDTQPLRTFLHSFRLVLNDGRESIDANTRDPFVAGDVWTPIQVVHRLDATAFRRLEDEFHHCTIITR</sequence>
<dbReference type="PROSITE" id="PS01129">
    <property type="entry name" value="PSI_RLU"/>
    <property type="match status" value="1"/>
</dbReference>
<gene>
    <name evidence="3" type="ORF">LSTR_LSTR006650</name>
</gene>
<feature type="domain" description="Pseudouridine synthase RsuA/RluA-like" evidence="2">
    <location>
        <begin position="38"/>
        <end position="178"/>
    </location>
</feature>
<dbReference type="CDD" id="cd02869">
    <property type="entry name" value="PseudoU_synth_RluA_like"/>
    <property type="match status" value="1"/>
</dbReference>
<accession>A0A482X8L9</accession>
<dbReference type="Proteomes" id="UP000291343">
    <property type="component" value="Unassembled WGS sequence"/>
</dbReference>
<evidence type="ECO:0000256" key="1">
    <source>
        <dbReference type="ARBA" id="ARBA00010876"/>
    </source>
</evidence>
<dbReference type="InterPro" id="IPR050188">
    <property type="entry name" value="RluA_PseudoU_synthase"/>
</dbReference>
<dbReference type="InterPro" id="IPR020103">
    <property type="entry name" value="PsdUridine_synth_cat_dom_sf"/>
</dbReference>
<dbReference type="STRING" id="195883.A0A482X8L9"/>
<dbReference type="PANTHER" id="PTHR21600:SF87">
    <property type="entry name" value="RNA PSEUDOURIDYLATE SYNTHASE DOMAIN-CONTAINING PROTEIN 1"/>
    <property type="match status" value="1"/>
</dbReference>
<reference evidence="3 4" key="1">
    <citation type="journal article" date="2017" name="Gigascience">
        <title>Genome sequence of the small brown planthopper, Laodelphax striatellus.</title>
        <authorList>
            <person name="Zhu J."/>
            <person name="Jiang F."/>
            <person name="Wang X."/>
            <person name="Yang P."/>
            <person name="Bao Y."/>
            <person name="Zhao W."/>
            <person name="Wang W."/>
            <person name="Lu H."/>
            <person name="Wang Q."/>
            <person name="Cui N."/>
            <person name="Li J."/>
            <person name="Chen X."/>
            <person name="Luo L."/>
            <person name="Yu J."/>
            <person name="Kang L."/>
            <person name="Cui F."/>
        </authorList>
    </citation>
    <scope>NUCLEOTIDE SEQUENCE [LARGE SCALE GENOMIC DNA]</scope>
    <source>
        <strain evidence="3">Lst14</strain>
    </source>
</reference>
<keyword evidence="4" id="KW-1185">Reference proteome</keyword>
<dbReference type="InParanoid" id="A0A482X8L9"/>
<organism evidence="3 4">
    <name type="scientific">Laodelphax striatellus</name>
    <name type="common">Small brown planthopper</name>
    <name type="synonym">Delphax striatella</name>
    <dbReference type="NCBI Taxonomy" id="195883"/>
    <lineage>
        <taxon>Eukaryota</taxon>
        <taxon>Metazoa</taxon>
        <taxon>Ecdysozoa</taxon>
        <taxon>Arthropoda</taxon>
        <taxon>Hexapoda</taxon>
        <taxon>Insecta</taxon>
        <taxon>Pterygota</taxon>
        <taxon>Neoptera</taxon>
        <taxon>Paraneoptera</taxon>
        <taxon>Hemiptera</taxon>
        <taxon>Auchenorrhyncha</taxon>
        <taxon>Fulgoroidea</taxon>
        <taxon>Delphacidae</taxon>
        <taxon>Criomorphinae</taxon>
        <taxon>Laodelphax</taxon>
    </lineage>
</organism>
<evidence type="ECO:0000313" key="3">
    <source>
        <dbReference type="EMBL" id="RZF42057.1"/>
    </source>
</evidence>
<dbReference type="OrthoDB" id="418349at2759"/>
<dbReference type="GO" id="GO:0003723">
    <property type="term" value="F:RNA binding"/>
    <property type="evidence" value="ECO:0007669"/>
    <property type="project" value="InterPro"/>
</dbReference>
<dbReference type="SUPFAM" id="SSF55120">
    <property type="entry name" value="Pseudouridine synthase"/>
    <property type="match status" value="1"/>
</dbReference>
<dbReference type="PANTHER" id="PTHR21600">
    <property type="entry name" value="MITOCHONDRIAL RNA PSEUDOURIDINE SYNTHASE"/>
    <property type="match status" value="1"/>
</dbReference>
<dbReference type="GO" id="GO:0009982">
    <property type="term" value="F:pseudouridine synthase activity"/>
    <property type="evidence" value="ECO:0007669"/>
    <property type="project" value="InterPro"/>
</dbReference>
<dbReference type="InterPro" id="IPR006224">
    <property type="entry name" value="PsdUridine_synth_RluA-like_CS"/>
</dbReference>
<evidence type="ECO:0000259" key="2">
    <source>
        <dbReference type="Pfam" id="PF00849"/>
    </source>
</evidence>
<comment type="caution">
    <text evidence="3">The sequence shown here is derived from an EMBL/GenBank/DDBJ whole genome shotgun (WGS) entry which is preliminary data.</text>
</comment>
<comment type="similarity">
    <text evidence="1">Belongs to the pseudouridine synthase RluA family.</text>
</comment>